<dbReference type="GO" id="GO:0004386">
    <property type="term" value="F:helicase activity"/>
    <property type="evidence" value="ECO:0007669"/>
    <property type="project" value="UniProtKB-KW"/>
</dbReference>
<dbReference type="SMART" id="SM00847">
    <property type="entry name" value="HA2"/>
    <property type="match status" value="1"/>
</dbReference>
<name>A0A4R6X2E2_9PROT</name>
<dbReference type="InterPro" id="IPR007502">
    <property type="entry name" value="Helicase-assoc_dom"/>
</dbReference>
<feature type="region of interest" description="Disordered" evidence="5">
    <location>
        <begin position="1"/>
        <end position="42"/>
    </location>
</feature>
<dbReference type="Pfam" id="PF00270">
    <property type="entry name" value="DEAD"/>
    <property type="match status" value="1"/>
</dbReference>
<dbReference type="NCBIfam" id="TIGR01970">
    <property type="entry name" value="DEAH_box_HrpB"/>
    <property type="match status" value="1"/>
</dbReference>
<gene>
    <name evidence="8" type="ORF">A8950_0230</name>
</gene>
<sequence length="863" mass="92900">MGASARLRKDLSAAGPRLDKNRGGPYTPGMSAPAPDEPADLPITPLLPAIRESLARQPNLVLEAPPGAGKTTLVPLALLAAAPPENSWRGDGRIIVLEPRRLAARGAAHRQAALLGEAVGERVGYRVRLDRKIGPRTRIECVTTGLFLRQLQGDPGLEGIAAILFDEFHERSVDADLALAFALEAQASLRPDLRLVVMSATLDGGAIQRLMPGAARLASEGRAFPVATHHLGDDNATWIEKRMAAAIRQALGETKGDVLAFLPGLAEIRRTERELGAIAGTVILPLHGDLPMAEQDRAIRPDGQGRRKIVLATSIAESSLTIAGITCVVDSGLRRVARFDPATGMTRLVTTRVSLANADQRRGRAGRLGPGTCYRLWSANSERALSAQPVPEILEVDLAPLALELAAWGIEDAGSLALLDPPPAGALAQARELLRELGALDTAHRITAHGRAMAELGMHPRLAHMLIAAKMRGLGALACDIAAILSERDLIAGHARSADLGERLMLLESQGGDRAARERIRQSARDWRRQINVAADEARPRSAAGSVVALAYPDRLAQQRGGSGHYRLASGRGAILSESDPLAREPYLAVATLDAGATEARIYLAAPIALAEIEADFEALIVTRDNVAWNGRAEAVEARRERRLLALVLEEKPLQKPDPGLARAAMLAGIRQMGLHVLPWNDGALNLRARVAFLRQALPEESWPDWSDSALLATLEVWLAPQLDGVMRRAHLARLDLHAALIDALGWQQRQALDRLAPTHLAVPSGSRVALDYSDPARPVLAVRLQEMFGATETPRVAGGRVPVLLHLLSPARRPVQVTQDLASFWTGSYKAVKADLKGQYPKHYWPDDPLIAEPTARAKPRR</sequence>
<feature type="domain" description="Helicase ATP-binding" evidence="6">
    <location>
        <begin position="51"/>
        <end position="220"/>
    </location>
</feature>
<dbReference type="InterPro" id="IPR014001">
    <property type="entry name" value="Helicase_ATP-bd"/>
</dbReference>
<dbReference type="SUPFAM" id="SSF52540">
    <property type="entry name" value="P-loop containing nucleoside triphosphate hydrolases"/>
    <property type="match status" value="2"/>
</dbReference>
<dbReference type="InterPro" id="IPR001650">
    <property type="entry name" value="Helicase_C-like"/>
</dbReference>
<keyword evidence="3 8" id="KW-0347">Helicase</keyword>
<keyword evidence="4" id="KW-0067">ATP-binding</keyword>
<dbReference type="PROSITE" id="PS51194">
    <property type="entry name" value="HELICASE_CTER"/>
    <property type="match status" value="1"/>
</dbReference>
<dbReference type="PIRSF" id="PIRSF005496">
    <property type="entry name" value="ATP_hel_hrpB"/>
    <property type="match status" value="1"/>
</dbReference>
<dbReference type="InterPro" id="IPR049614">
    <property type="entry name" value="HrpB_DEXH"/>
</dbReference>
<accession>A0A4R6X2E2</accession>
<dbReference type="InterPro" id="IPR011545">
    <property type="entry name" value="DEAD/DEAH_box_helicase_dom"/>
</dbReference>
<dbReference type="FunFam" id="3.40.50.300:FF:002125">
    <property type="entry name" value="ATP-dependent helicase HrpB"/>
    <property type="match status" value="1"/>
</dbReference>
<evidence type="ECO:0000256" key="5">
    <source>
        <dbReference type="SAM" id="MobiDB-lite"/>
    </source>
</evidence>
<keyword evidence="2" id="KW-0378">Hydrolase</keyword>
<comment type="caution">
    <text evidence="8">The sequence shown here is derived from an EMBL/GenBank/DDBJ whole genome shotgun (WGS) entry which is preliminary data.</text>
</comment>
<evidence type="ECO:0000313" key="8">
    <source>
        <dbReference type="EMBL" id="TDQ85444.1"/>
    </source>
</evidence>
<protein>
    <submittedName>
        <fullName evidence="8">ATP-dependent helicase HrpB</fullName>
    </submittedName>
</protein>
<dbReference type="PANTHER" id="PTHR43519:SF1">
    <property type="entry name" value="ATP-DEPENDENT RNA HELICASE HRPB"/>
    <property type="match status" value="1"/>
</dbReference>
<dbReference type="GO" id="GO:0016787">
    <property type="term" value="F:hydrolase activity"/>
    <property type="evidence" value="ECO:0007669"/>
    <property type="project" value="UniProtKB-KW"/>
</dbReference>
<proteinExistence type="predicted"/>
<reference evidence="8 9" key="1">
    <citation type="submission" date="2019-03" db="EMBL/GenBank/DDBJ databases">
        <title>Genomic Encyclopedia of Type Strains, Phase III (KMG-III): the genomes of soil and plant-associated and newly described type strains.</title>
        <authorList>
            <person name="Whitman W."/>
        </authorList>
    </citation>
    <scope>NUCLEOTIDE SEQUENCE [LARGE SCALE GENOMIC DNA]</scope>
    <source>
        <strain evidence="8 9">CGMCC 1.7660</strain>
    </source>
</reference>
<dbReference type="GO" id="GO:0003676">
    <property type="term" value="F:nucleic acid binding"/>
    <property type="evidence" value="ECO:0007669"/>
    <property type="project" value="InterPro"/>
</dbReference>
<dbReference type="Gene3D" id="3.40.50.300">
    <property type="entry name" value="P-loop containing nucleotide triphosphate hydrolases"/>
    <property type="match status" value="2"/>
</dbReference>
<dbReference type="PANTHER" id="PTHR43519">
    <property type="entry name" value="ATP-DEPENDENT RNA HELICASE HRPB"/>
    <property type="match status" value="1"/>
</dbReference>
<evidence type="ECO:0000256" key="2">
    <source>
        <dbReference type="ARBA" id="ARBA00022801"/>
    </source>
</evidence>
<evidence type="ECO:0000256" key="1">
    <source>
        <dbReference type="ARBA" id="ARBA00022741"/>
    </source>
</evidence>
<dbReference type="InterPro" id="IPR010225">
    <property type="entry name" value="HrpB"/>
</dbReference>
<evidence type="ECO:0000256" key="3">
    <source>
        <dbReference type="ARBA" id="ARBA00022806"/>
    </source>
</evidence>
<dbReference type="SMART" id="SM00487">
    <property type="entry name" value="DEXDc"/>
    <property type="match status" value="1"/>
</dbReference>
<evidence type="ECO:0000313" key="9">
    <source>
        <dbReference type="Proteomes" id="UP000295783"/>
    </source>
</evidence>
<organism evidence="8 9">
    <name type="scientific">Dongia mobilis</name>
    <dbReference type="NCBI Taxonomy" id="578943"/>
    <lineage>
        <taxon>Bacteria</taxon>
        <taxon>Pseudomonadati</taxon>
        <taxon>Pseudomonadota</taxon>
        <taxon>Alphaproteobacteria</taxon>
        <taxon>Rhodospirillales</taxon>
        <taxon>Dongiaceae</taxon>
        <taxon>Dongia</taxon>
    </lineage>
</organism>
<dbReference type="Pfam" id="PF00271">
    <property type="entry name" value="Helicase_C"/>
    <property type="match status" value="1"/>
</dbReference>
<evidence type="ECO:0000259" key="7">
    <source>
        <dbReference type="PROSITE" id="PS51194"/>
    </source>
</evidence>
<feature type="domain" description="Helicase C-terminal" evidence="7">
    <location>
        <begin position="246"/>
        <end position="409"/>
    </location>
</feature>
<evidence type="ECO:0000256" key="4">
    <source>
        <dbReference type="ARBA" id="ARBA00022840"/>
    </source>
</evidence>
<dbReference type="SMART" id="SM00490">
    <property type="entry name" value="HELICc"/>
    <property type="match status" value="1"/>
</dbReference>
<evidence type="ECO:0000259" key="6">
    <source>
        <dbReference type="PROSITE" id="PS51192"/>
    </source>
</evidence>
<dbReference type="InterPro" id="IPR013689">
    <property type="entry name" value="RNA_helicase_ATP-dep_HrpB_C"/>
</dbReference>
<dbReference type="Proteomes" id="UP000295783">
    <property type="component" value="Unassembled WGS sequence"/>
</dbReference>
<feature type="compositionally biased region" description="Basic and acidic residues" evidence="5">
    <location>
        <begin position="7"/>
        <end position="22"/>
    </location>
</feature>
<dbReference type="AlphaFoldDB" id="A0A4R6X2E2"/>
<dbReference type="Gene3D" id="1.20.120.1080">
    <property type="match status" value="1"/>
</dbReference>
<dbReference type="PROSITE" id="PS51192">
    <property type="entry name" value="HELICASE_ATP_BIND_1"/>
    <property type="match status" value="1"/>
</dbReference>
<dbReference type="GO" id="GO:0005524">
    <property type="term" value="F:ATP binding"/>
    <property type="evidence" value="ECO:0007669"/>
    <property type="project" value="UniProtKB-KW"/>
</dbReference>
<dbReference type="EMBL" id="SNYW01000002">
    <property type="protein sequence ID" value="TDQ85444.1"/>
    <property type="molecule type" value="Genomic_DNA"/>
</dbReference>
<keyword evidence="1" id="KW-0547">Nucleotide-binding</keyword>
<keyword evidence="9" id="KW-1185">Reference proteome</keyword>
<dbReference type="CDD" id="cd17990">
    <property type="entry name" value="DEXHc_HrpB"/>
    <property type="match status" value="1"/>
</dbReference>
<dbReference type="CDD" id="cd18791">
    <property type="entry name" value="SF2_C_RHA"/>
    <property type="match status" value="1"/>
</dbReference>
<dbReference type="Pfam" id="PF08482">
    <property type="entry name" value="HrpB_C"/>
    <property type="match status" value="1"/>
</dbReference>
<dbReference type="InterPro" id="IPR027417">
    <property type="entry name" value="P-loop_NTPase"/>
</dbReference>